<keyword evidence="5" id="KW-0804">Transcription</keyword>
<dbReference type="RefSeq" id="XP_040689079.1">
    <property type="nucleotide sequence ID" value="XM_040829304.1"/>
</dbReference>
<dbReference type="Pfam" id="PF00172">
    <property type="entry name" value="Zn_clus"/>
    <property type="match status" value="1"/>
</dbReference>
<evidence type="ECO:0000256" key="4">
    <source>
        <dbReference type="ARBA" id="ARBA00023125"/>
    </source>
</evidence>
<evidence type="ECO:0000256" key="1">
    <source>
        <dbReference type="ARBA" id="ARBA00004123"/>
    </source>
</evidence>
<dbReference type="InterPro" id="IPR050613">
    <property type="entry name" value="Sec_Metabolite_Reg"/>
</dbReference>
<dbReference type="CDD" id="cd12148">
    <property type="entry name" value="fungal_TF_MHR"/>
    <property type="match status" value="1"/>
</dbReference>
<dbReference type="GO" id="GO:0008270">
    <property type="term" value="F:zinc ion binding"/>
    <property type="evidence" value="ECO:0007669"/>
    <property type="project" value="InterPro"/>
</dbReference>
<dbReference type="GO" id="GO:0005634">
    <property type="term" value="C:nucleus"/>
    <property type="evidence" value="ECO:0007669"/>
    <property type="project" value="UniProtKB-SubCell"/>
</dbReference>
<dbReference type="VEuPathDB" id="FungiDB:ASPWEDRAFT_133403"/>
<dbReference type="CDD" id="cd00067">
    <property type="entry name" value="GAL4"/>
    <property type="match status" value="1"/>
</dbReference>
<dbReference type="Pfam" id="PF04082">
    <property type="entry name" value="Fungal_trans"/>
    <property type="match status" value="1"/>
</dbReference>
<dbReference type="STRING" id="1073089.A0A1L9RKH1"/>
<dbReference type="Gene3D" id="4.10.240.10">
    <property type="entry name" value="Zn(2)-C6 fungal-type DNA-binding domain"/>
    <property type="match status" value="1"/>
</dbReference>
<dbReference type="OrthoDB" id="435881at2759"/>
<gene>
    <name evidence="8" type="ORF">ASPWEDRAFT_133403</name>
</gene>
<dbReference type="SMART" id="SM00066">
    <property type="entry name" value="GAL4"/>
    <property type="match status" value="1"/>
</dbReference>
<dbReference type="GO" id="GO:0000981">
    <property type="term" value="F:DNA-binding transcription factor activity, RNA polymerase II-specific"/>
    <property type="evidence" value="ECO:0007669"/>
    <property type="project" value="InterPro"/>
</dbReference>
<dbReference type="PANTHER" id="PTHR31001:SF91">
    <property type="entry name" value="ZN(II)2CYS6 TRANSCRIPTION FACTOR (EUROFUNG)"/>
    <property type="match status" value="1"/>
</dbReference>
<keyword evidence="4" id="KW-0238">DNA-binding</keyword>
<reference evidence="9" key="1">
    <citation type="journal article" date="2017" name="Genome Biol.">
        <title>Comparative genomics reveals high biological diversity and specific adaptations in the industrially and medically important fungal genus Aspergillus.</title>
        <authorList>
            <person name="de Vries R.P."/>
            <person name="Riley R."/>
            <person name="Wiebenga A."/>
            <person name="Aguilar-Osorio G."/>
            <person name="Amillis S."/>
            <person name="Uchima C.A."/>
            <person name="Anderluh G."/>
            <person name="Asadollahi M."/>
            <person name="Askin M."/>
            <person name="Barry K."/>
            <person name="Battaglia E."/>
            <person name="Bayram O."/>
            <person name="Benocci T."/>
            <person name="Braus-Stromeyer S.A."/>
            <person name="Caldana C."/>
            <person name="Canovas D."/>
            <person name="Cerqueira G.C."/>
            <person name="Chen F."/>
            <person name="Chen W."/>
            <person name="Choi C."/>
            <person name="Clum A."/>
            <person name="Dos Santos R.A."/>
            <person name="Damasio A.R."/>
            <person name="Diallinas G."/>
            <person name="Emri T."/>
            <person name="Fekete E."/>
            <person name="Flipphi M."/>
            <person name="Freyberg S."/>
            <person name="Gallo A."/>
            <person name="Gournas C."/>
            <person name="Habgood R."/>
            <person name="Hainaut M."/>
            <person name="Harispe M.L."/>
            <person name="Henrissat B."/>
            <person name="Hilden K.S."/>
            <person name="Hope R."/>
            <person name="Hossain A."/>
            <person name="Karabika E."/>
            <person name="Karaffa L."/>
            <person name="Karanyi Z."/>
            <person name="Krasevec N."/>
            <person name="Kuo A."/>
            <person name="Kusch H."/>
            <person name="LaButti K."/>
            <person name="Lagendijk E.L."/>
            <person name="Lapidus A."/>
            <person name="Levasseur A."/>
            <person name="Lindquist E."/>
            <person name="Lipzen A."/>
            <person name="Logrieco A.F."/>
            <person name="MacCabe A."/>
            <person name="Maekelae M.R."/>
            <person name="Malavazi I."/>
            <person name="Melin P."/>
            <person name="Meyer V."/>
            <person name="Mielnichuk N."/>
            <person name="Miskei M."/>
            <person name="Molnar A.P."/>
            <person name="Mule G."/>
            <person name="Ngan C.Y."/>
            <person name="Orejas M."/>
            <person name="Orosz E."/>
            <person name="Ouedraogo J.P."/>
            <person name="Overkamp K.M."/>
            <person name="Park H.-S."/>
            <person name="Perrone G."/>
            <person name="Piumi F."/>
            <person name="Punt P.J."/>
            <person name="Ram A.F."/>
            <person name="Ramon A."/>
            <person name="Rauscher S."/>
            <person name="Record E."/>
            <person name="Riano-Pachon D.M."/>
            <person name="Robert V."/>
            <person name="Roehrig J."/>
            <person name="Ruller R."/>
            <person name="Salamov A."/>
            <person name="Salih N.S."/>
            <person name="Samson R.A."/>
            <person name="Sandor E."/>
            <person name="Sanguinetti M."/>
            <person name="Schuetze T."/>
            <person name="Sepcic K."/>
            <person name="Shelest E."/>
            <person name="Sherlock G."/>
            <person name="Sophianopoulou V."/>
            <person name="Squina F.M."/>
            <person name="Sun H."/>
            <person name="Susca A."/>
            <person name="Todd R.B."/>
            <person name="Tsang A."/>
            <person name="Unkles S.E."/>
            <person name="van de Wiele N."/>
            <person name="van Rossen-Uffink D."/>
            <person name="Oliveira J.V."/>
            <person name="Vesth T.C."/>
            <person name="Visser J."/>
            <person name="Yu J.-H."/>
            <person name="Zhou M."/>
            <person name="Andersen M.R."/>
            <person name="Archer D.B."/>
            <person name="Baker S.E."/>
            <person name="Benoit I."/>
            <person name="Brakhage A.A."/>
            <person name="Braus G.H."/>
            <person name="Fischer R."/>
            <person name="Frisvad J.C."/>
            <person name="Goldman G.H."/>
            <person name="Houbraken J."/>
            <person name="Oakley B."/>
            <person name="Pocsi I."/>
            <person name="Scazzocchio C."/>
            <person name="Seiboth B."/>
            <person name="vanKuyk P.A."/>
            <person name="Wortman J."/>
            <person name="Dyer P.S."/>
            <person name="Grigoriev I.V."/>
        </authorList>
    </citation>
    <scope>NUCLEOTIDE SEQUENCE [LARGE SCALE GENOMIC DNA]</scope>
    <source>
        <strain evidence="9">DTO 134E9</strain>
    </source>
</reference>
<dbReference type="PANTHER" id="PTHR31001">
    <property type="entry name" value="UNCHARACTERIZED TRANSCRIPTIONAL REGULATORY PROTEIN"/>
    <property type="match status" value="1"/>
</dbReference>
<dbReference type="GO" id="GO:0006351">
    <property type="term" value="P:DNA-templated transcription"/>
    <property type="evidence" value="ECO:0007669"/>
    <property type="project" value="InterPro"/>
</dbReference>
<feature type="domain" description="Zn(2)-C6 fungal-type" evidence="7">
    <location>
        <begin position="9"/>
        <end position="38"/>
    </location>
</feature>
<dbReference type="InterPro" id="IPR007219">
    <property type="entry name" value="XnlR_reg_dom"/>
</dbReference>
<dbReference type="InterPro" id="IPR036864">
    <property type="entry name" value="Zn2-C6_fun-type_DNA-bd_sf"/>
</dbReference>
<dbReference type="PROSITE" id="PS50048">
    <property type="entry name" value="ZN2_CY6_FUNGAL_2"/>
    <property type="match status" value="1"/>
</dbReference>
<evidence type="ECO:0000256" key="6">
    <source>
        <dbReference type="ARBA" id="ARBA00023242"/>
    </source>
</evidence>
<dbReference type="InterPro" id="IPR001138">
    <property type="entry name" value="Zn2Cys6_DnaBD"/>
</dbReference>
<evidence type="ECO:0000256" key="3">
    <source>
        <dbReference type="ARBA" id="ARBA00023015"/>
    </source>
</evidence>
<dbReference type="Proteomes" id="UP000184383">
    <property type="component" value="Unassembled WGS sequence"/>
</dbReference>
<name>A0A1L9RKH1_ASPWE</name>
<dbReference type="SMART" id="SM00906">
    <property type="entry name" value="Fungal_trans"/>
    <property type="match status" value="1"/>
</dbReference>
<dbReference type="AlphaFoldDB" id="A0A1L9RKH1"/>
<evidence type="ECO:0000256" key="5">
    <source>
        <dbReference type="ARBA" id="ARBA00023163"/>
    </source>
</evidence>
<comment type="subcellular location">
    <subcellularLocation>
        <location evidence="1">Nucleus</location>
    </subcellularLocation>
</comment>
<dbReference type="SUPFAM" id="SSF57701">
    <property type="entry name" value="Zn2/Cys6 DNA-binding domain"/>
    <property type="match status" value="1"/>
</dbReference>
<keyword evidence="6" id="KW-0539">Nucleus</keyword>
<proteinExistence type="predicted"/>
<evidence type="ECO:0000259" key="7">
    <source>
        <dbReference type="PROSITE" id="PS50048"/>
    </source>
</evidence>
<dbReference type="EMBL" id="KV878212">
    <property type="protein sequence ID" value="OJJ35403.1"/>
    <property type="molecule type" value="Genomic_DNA"/>
</dbReference>
<dbReference type="GO" id="GO:0003677">
    <property type="term" value="F:DNA binding"/>
    <property type="evidence" value="ECO:0007669"/>
    <property type="project" value="UniProtKB-KW"/>
</dbReference>
<keyword evidence="9" id="KW-1185">Reference proteome</keyword>
<evidence type="ECO:0000256" key="2">
    <source>
        <dbReference type="ARBA" id="ARBA00022723"/>
    </source>
</evidence>
<accession>A0A1L9RKH1</accession>
<protein>
    <recommendedName>
        <fullName evidence="7">Zn(2)-C6 fungal-type domain-containing protein</fullName>
    </recommendedName>
</protein>
<organism evidence="8 9">
    <name type="scientific">Aspergillus wentii DTO 134E9</name>
    <dbReference type="NCBI Taxonomy" id="1073089"/>
    <lineage>
        <taxon>Eukaryota</taxon>
        <taxon>Fungi</taxon>
        <taxon>Dikarya</taxon>
        <taxon>Ascomycota</taxon>
        <taxon>Pezizomycotina</taxon>
        <taxon>Eurotiomycetes</taxon>
        <taxon>Eurotiomycetidae</taxon>
        <taxon>Eurotiales</taxon>
        <taxon>Aspergillaceae</taxon>
        <taxon>Aspergillus</taxon>
        <taxon>Aspergillus subgen. Cremei</taxon>
    </lineage>
</organism>
<dbReference type="GeneID" id="63745152"/>
<keyword evidence="3" id="KW-0805">Transcription regulation</keyword>
<keyword evidence="2" id="KW-0479">Metal-binding</keyword>
<evidence type="ECO:0000313" key="9">
    <source>
        <dbReference type="Proteomes" id="UP000184383"/>
    </source>
</evidence>
<evidence type="ECO:0000313" key="8">
    <source>
        <dbReference type="EMBL" id="OJJ35403.1"/>
    </source>
</evidence>
<sequence>MPRITPGRSCLECQRRKIKCNRAAPCGYCVKTRIRCVYPPGRPGIVPTNGDGDRSVISRIEAIEKRLVGFERGLEGIRRLIEDGRSDGVRFDEPVSVSLHPSPVVMSFLWQTYLETVDPVLKIFHVPTVQRQITGVMRGKSVDGRMECLVFAIYYSAVVSLSAKGCLDELEEERSVLLKRYRTGFENALSKVDLADMTVLQAFVLYLICGRRDEHGPDVSARLKTAIDAAFKINLHHEASRVSPFEVEMRRRLWWHIYILDVRTAEDTGSEPSILESSFDTLLPLNIDDGSLHHDMGEPVGRVGKTEMLFTLARFKVSSFARQVVFSDQFCRDNGYMVLSPGQKCNSIDEFRQQMEDGYLRHCDKKIPFDFITVAATRLILVKLKLTVTKQRTSQNSLSQGNFQKVCVEVLQHARKLRLYEKGQRWLWLFQTYVEWDALGYLLIDLCAFQNEAAWSVADEVYQYWKNHDIRDQRWGQIEELYSQADGFRGLRLDNSAGVSPSSHDNFDPSESMGEAPASGTACEWSVGMFERYFQVLDTQTTWL</sequence>